<dbReference type="Proteomes" id="UP000569903">
    <property type="component" value="Unassembled WGS sequence"/>
</dbReference>
<proteinExistence type="predicted"/>
<name>A0A841Z2L9_9LIST</name>
<reference evidence="1 2" key="1">
    <citation type="submission" date="2020-03" db="EMBL/GenBank/DDBJ databases">
        <title>Soil Listeria distribution.</title>
        <authorList>
            <person name="Liao J."/>
            <person name="Wiedmann M."/>
        </authorList>
    </citation>
    <scope>NUCLEOTIDE SEQUENCE [LARGE SCALE GENOMIC DNA]</scope>
    <source>
        <strain evidence="1 2">FSL L7-1614</strain>
    </source>
</reference>
<keyword evidence="1" id="KW-0223">Dioxygenase</keyword>
<protein>
    <submittedName>
        <fullName evidence="1">2OG-Fe dioxygenase family protein</fullName>
    </submittedName>
</protein>
<dbReference type="Pfam" id="PF10014">
    <property type="entry name" value="2OG-Fe_Oxy_2"/>
    <property type="match status" value="1"/>
</dbReference>
<organism evidence="1 2">
    <name type="scientific">Listeria newyorkensis</name>
    <dbReference type="NCBI Taxonomy" id="1497681"/>
    <lineage>
        <taxon>Bacteria</taxon>
        <taxon>Bacillati</taxon>
        <taxon>Bacillota</taxon>
        <taxon>Bacilli</taxon>
        <taxon>Bacillales</taxon>
        <taxon>Listeriaceae</taxon>
        <taxon>Listeria</taxon>
    </lineage>
</organism>
<dbReference type="AlphaFoldDB" id="A0A841Z2L9"/>
<dbReference type="Gene3D" id="2.60.120.620">
    <property type="entry name" value="q2cbj1_9rhob like domain"/>
    <property type="match status" value="1"/>
</dbReference>
<accession>A0A841Z2L9</accession>
<gene>
    <name evidence="1" type="ORF">HB850_14595</name>
</gene>
<dbReference type="EMBL" id="JAARQN010000018">
    <property type="protein sequence ID" value="MBC1458986.1"/>
    <property type="molecule type" value="Genomic_DNA"/>
</dbReference>
<evidence type="ECO:0000313" key="1">
    <source>
        <dbReference type="EMBL" id="MBC1458986.1"/>
    </source>
</evidence>
<dbReference type="RefSeq" id="WP_185390150.1">
    <property type="nucleotide sequence ID" value="NZ_JAARQN010000018.1"/>
</dbReference>
<evidence type="ECO:0000313" key="2">
    <source>
        <dbReference type="Proteomes" id="UP000569903"/>
    </source>
</evidence>
<dbReference type="GO" id="GO:0051213">
    <property type="term" value="F:dioxygenase activity"/>
    <property type="evidence" value="ECO:0007669"/>
    <property type="project" value="UniProtKB-KW"/>
</dbReference>
<comment type="caution">
    <text evidence="1">The sequence shown here is derived from an EMBL/GenBank/DDBJ whole genome shotgun (WGS) entry which is preliminary data.</text>
</comment>
<dbReference type="InterPro" id="IPR018724">
    <property type="entry name" value="2OG-Fe_dioxygenase"/>
</dbReference>
<sequence>MREWIVYKDEMLEKGFIRFDVGADIGRLYKKDTAWVAEQFAEIERAFEDLPVDAYATGLHRYRRFSRAVILPWSNQVEWLPAMVNEDGEAVAEYFQGAFNPEFKDAYRSFPMLQPAMLENELLKRIIQFDFAQTYWEARDMVMPVNVGVHFVKLKVEHDGDEAVSSPNCLHRDGEPFTFAHLVKRRNVVGGQNVIATVDDVDQFPEAIDAGHIFADFALTKSLESYGVADVAVSHYVSAVCKGSGDAAGERSMILIDYQPTVVKPL</sequence>
<keyword evidence="1" id="KW-0560">Oxidoreductase</keyword>